<sequence length="1079" mass="118761">MASENPEPPSPPNNKEASNQPAKKRSQTQKRLTAAQKERDRRRAMIEQCHVQSLLGLDIILQDGVTKTTFTNYIGEHQSQIFYGGFDIQRPNKPNIHIALGQPTPIDLGNSDSGPAVCLAVPTYIFRRFPSSEKPVSSVSSSDSKNPPSPLSSIFPNCTPKNGLCLVTFKIYFPIHFMASANKISSRVRCGKEANLRYTPRFNEFVEYYNEPRKNASISRLNQNRLSMEINEFVGRILLSHQNLNLLREHSMKLPDFSVFSKTERNTAEALSSPDVIPTFLVLPLRTYIRVAALNNRLNFGWKSLPPWFMGIPMRLTKTASVQKDPSDNTMNWIEWTGVKDALTLAPDVVSKIISCDRSLEVRIVFIRRTSGDCGKVISQVIRECQFEPARIRRTNSKDSEDYKFLKMKQLVLTDKVKEFIGADSGSISRKSLKFQEVWSRDIDSNPYILGLNAKALSSIRSVKPTINELFGDLGTKITTVNGIDGNTNTNTTNNDAPQSNGEGQQQQEPQTYQRPSRPHVPPQRLQMADSDLLRAIHKSLVEKNAVNGKEMPPAAKARNRRQKTTASESLKQTGIKRTHSEAEILRIGQQTAGPEVEHINSNVRPRPSSPSATSDSALSTKLPRKSGGKRKQSDEQPSSDNKSNNKRRKVDDEKSVVVALAAIQKSGDYKSKSGLSAWAYINQKESIKITAKISNSTRVILEANDPYALPSSPVDTNINSDSSSNHRLSVPPKKGERSPSPEPPILVPEGKLEDNSFEHPSDGDGNDCGSKVEKEEVNWERIPSPVLNIHRDNEASDTTASSPPPTLSMYSSNVEQSVTNREKANSTNSNSHSVSNCPSNGLPPYVLSRPSSLQPHLLQPIPSTSVNFPSQRIVVSSSLPFQMPVNASQVENSPNNSNNSSSQQQPAAIANPNTFQLPHSSWNGVLGHSNSISQPATMWTLRETPLPAPDNNINPSEGIPRLFNSSVAFPMAFLAPGSIVPIPTPTLITPNIALTTQSSQLLMNAFNTSFTPEMAAFLNYYASFISATGLLNPGQSPNNGQSPMSLHSNPLSMTLPHPPTVANTTPWNSSNQQRGGLL</sequence>
<feature type="compositionally biased region" description="Basic and acidic residues" evidence="1">
    <location>
        <begin position="751"/>
        <end position="763"/>
    </location>
</feature>
<gene>
    <name evidence="2" type="ORF">WMSIL1_LOCUS11281</name>
</gene>
<feature type="compositionally biased region" description="Polar residues" evidence="1">
    <location>
        <begin position="1036"/>
        <end position="1053"/>
    </location>
</feature>
<feature type="region of interest" description="Disordered" evidence="1">
    <location>
        <begin position="478"/>
        <end position="524"/>
    </location>
</feature>
<feature type="region of interest" description="Disordered" evidence="1">
    <location>
        <begin position="708"/>
        <end position="849"/>
    </location>
</feature>
<feature type="compositionally biased region" description="Basic and acidic residues" evidence="1">
    <location>
        <begin position="771"/>
        <end position="780"/>
    </location>
</feature>
<organism evidence="2 3">
    <name type="scientific">Hymenolepis diminuta</name>
    <name type="common">Rat tapeworm</name>
    <dbReference type="NCBI Taxonomy" id="6216"/>
    <lineage>
        <taxon>Eukaryota</taxon>
        <taxon>Metazoa</taxon>
        <taxon>Spiralia</taxon>
        <taxon>Lophotrochozoa</taxon>
        <taxon>Platyhelminthes</taxon>
        <taxon>Cestoda</taxon>
        <taxon>Eucestoda</taxon>
        <taxon>Cyclophyllidea</taxon>
        <taxon>Hymenolepididae</taxon>
        <taxon>Hymenolepis</taxon>
    </lineage>
</organism>
<name>A0A564Z040_HYMDI</name>
<feature type="region of interest" description="Disordered" evidence="1">
    <location>
        <begin position="133"/>
        <end position="152"/>
    </location>
</feature>
<feature type="compositionally biased region" description="Low complexity" evidence="1">
    <location>
        <begin position="133"/>
        <end position="146"/>
    </location>
</feature>
<keyword evidence="3" id="KW-1185">Reference proteome</keyword>
<reference evidence="2 3" key="1">
    <citation type="submission" date="2019-07" db="EMBL/GenBank/DDBJ databases">
        <authorList>
            <person name="Jastrzebski P J."/>
            <person name="Paukszto L."/>
            <person name="Jastrzebski P J."/>
        </authorList>
    </citation>
    <scope>NUCLEOTIDE SEQUENCE [LARGE SCALE GENOMIC DNA]</scope>
    <source>
        <strain evidence="2 3">WMS-il1</strain>
    </source>
</reference>
<proteinExistence type="predicted"/>
<feature type="compositionally biased region" description="Low complexity" evidence="1">
    <location>
        <begin position="893"/>
        <end position="908"/>
    </location>
</feature>
<feature type="compositionally biased region" description="Low complexity" evidence="1">
    <location>
        <begin position="826"/>
        <end position="837"/>
    </location>
</feature>
<feature type="region of interest" description="Disordered" evidence="1">
    <location>
        <begin position="541"/>
        <end position="654"/>
    </location>
</feature>
<feature type="compositionally biased region" description="Low complexity" evidence="1">
    <location>
        <begin position="478"/>
        <end position="511"/>
    </location>
</feature>
<feature type="compositionally biased region" description="Pro residues" evidence="1">
    <location>
        <begin position="1"/>
        <end position="12"/>
    </location>
</feature>
<feature type="compositionally biased region" description="Polar residues" evidence="1">
    <location>
        <begin position="809"/>
        <end position="820"/>
    </location>
</feature>
<feature type="compositionally biased region" description="Low complexity" evidence="1">
    <location>
        <begin position="605"/>
        <end position="621"/>
    </location>
</feature>
<feature type="compositionally biased region" description="Polar residues" evidence="1">
    <location>
        <begin position="1062"/>
        <end position="1079"/>
    </location>
</feature>
<feature type="compositionally biased region" description="Polar residues" evidence="1">
    <location>
        <begin position="714"/>
        <end position="728"/>
    </location>
</feature>
<protein>
    <submittedName>
        <fullName evidence="2">Uncharacterized protein</fullName>
    </submittedName>
</protein>
<accession>A0A564Z040</accession>
<feature type="region of interest" description="Disordered" evidence="1">
    <location>
        <begin position="1036"/>
        <end position="1079"/>
    </location>
</feature>
<evidence type="ECO:0000313" key="2">
    <source>
        <dbReference type="EMBL" id="VUZ52835.1"/>
    </source>
</evidence>
<evidence type="ECO:0000313" key="3">
    <source>
        <dbReference type="Proteomes" id="UP000321570"/>
    </source>
</evidence>
<dbReference type="Proteomes" id="UP000321570">
    <property type="component" value="Unassembled WGS sequence"/>
</dbReference>
<feature type="region of interest" description="Disordered" evidence="1">
    <location>
        <begin position="888"/>
        <end position="908"/>
    </location>
</feature>
<evidence type="ECO:0000256" key="1">
    <source>
        <dbReference type="SAM" id="MobiDB-lite"/>
    </source>
</evidence>
<dbReference type="AlphaFoldDB" id="A0A564Z040"/>
<dbReference type="EMBL" id="CABIJS010000532">
    <property type="protein sequence ID" value="VUZ52835.1"/>
    <property type="molecule type" value="Genomic_DNA"/>
</dbReference>
<feature type="region of interest" description="Disordered" evidence="1">
    <location>
        <begin position="1"/>
        <end position="41"/>
    </location>
</feature>